<name>A0ABU3K944_9BACT</name>
<dbReference type="Proteomes" id="UP001250932">
    <property type="component" value="Unassembled WGS sequence"/>
</dbReference>
<dbReference type="RefSeq" id="WP_313833383.1">
    <property type="nucleotide sequence ID" value="NZ_JAQOUE010000001.1"/>
</dbReference>
<proteinExistence type="predicted"/>
<dbReference type="InterPro" id="IPR029060">
    <property type="entry name" value="PIN-like_dom_sf"/>
</dbReference>
<sequence length="247" mass="28337">MKVLRSLDDLARHFQGCGSPPRYLADTGFLYALAYDDDRLFNQANDVLDFLHEQGASLYVNVISRMEFIDLIFRKQVTQGCIQLFGVLKRESQREPIYGLLKDIRDKDTAARRQNHSFKIDERRLKKLRQNVEQAYGVDDWRDFCKKFVGSMLVNEWTLLEEDLGLNFVEVMEDGVSDLFHSPLRWNDLVQLMGDQGLRGADAMIVNLFSKSKFPVLITSDSDFESCLSDPLVSSSSEKAIFLLAYG</sequence>
<dbReference type="SUPFAM" id="SSF88723">
    <property type="entry name" value="PIN domain-like"/>
    <property type="match status" value="1"/>
</dbReference>
<evidence type="ECO:0008006" key="3">
    <source>
        <dbReference type="Google" id="ProtNLM"/>
    </source>
</evidence>
<protein>
    <recommendedName>
        <fullName evidence="3">PIN domain-containing protein</fullName>
    </recommendedName>
</protein>
<gene>
    <name evidence="1" type="ORF">PPG34_11175</name>
</gene>
<accession>A0ABU3K944</accession>
<keyword evidence="2" id="KW-1185">Reference proteome</keyword>
<dbReference type="EMBL" id="JAQOUE010000001">
    <property type="protein sequence ID" value="MDT7042916.1"/>
    <property type="molecule type" value="Genomic_DNA"/>
</dbReference>
<evidence type="ECO:0000313" key="1">
    <source>
        <dbReference type="EMBL" id="MDT7042916.1"/>
    </source>
</evidence>
<organism evidence="1 2">
    <name type="scientific">Candidatus Nitronereus thalassa</name>
    <dbReference type="NCBI Taxonomy" id="3020898"/>
    <lineage>
        <taxon>Bacteria</taxon>
        <taxon>Pseudomonadati</taxon>
        <taxon>Nitrospirota</taxon>
        <taxon>Nitrospiria</taxon>
        <taxon>Nitrospirales</taxon>
        <taxon>Nitrospiraceae</taxon>
        <taxon>Candidatus Nitronereus</taxon>
    </lineage>
</organism>
<evidence type="ECO:0000313" key="2">
    <source>
        <dbReference type="Proteomes" id="UP001250932"/>
    </source>
</evidence>
<comment type="caution">
    <text evidence="1">The sequence shown here is derived from an EMBL/GenBank/DDBJ whole genome shotgun (WGS) entry which is preliminary data.</text>
</comment>
<reference evidence="1 2" key="1">
    <citation type="journal article" date="2023" name="ISME J.">
        <title>Cultivation and genomic characterization of novel and ubiquitous marine nitrite-oxidizing bacteria from the Nitrospirales.</title>
        <authorList>
            <person name="Mueller A.J."/>
            <person name="Daebeler A."/>
            <person name="Herbold C.W."/>
            <person name="Kirkegaard R.H."/>
            <person name="Daims H."/>
        </authorList>
    </citation>
    <scope>NUCLEOTIDE SEQUENCE [LARGE SCALE GENOMIC DNA]</scope>
    <source>
        <strain evidence="1 2">EB</strain>
    </source>
</reference>